<evidence type="ECO:0000256" key="7">
    <source>
        <dbReference type="ARBA" id="ARBA00022679"/>
    </source>
</evidence>
<evidence type="ECO:0000256" key="14">
    <source>
        <dbReference type="ARBA" id="ARBA00051310"/>
    </source>
</evidence>
<evidence type="ECO:0000256" key="15">
    <source>
        <dbReference type="ARBA" id="ARBA00051912"/>
    </source>
</evidence>
<keyword evidence="7" id="KW-0808">Transferase</keyword>
<evidence type="ECO:0000256" key="6">
    <source>
        <dbReference type="ARBA" id="ARBA00022553"/>
    </source>
</evidence>
<dbReference type="InterPro" id="IPR001977">
    <property type="entry name" value="Depp_CoAkinase"/>
</dbReference>
<evidence type="ECO:0000256" key="3">
    <source>
        <dbReference type="ARBA" id="ARBA00011245"/>
    </source>
</evidence>
<comment type="pathway">
    <text evidence="17">Cofactor biosynthesis; coenzyme A biosynthesis; CoA from (R)-pantothenate: step 4/5.</text>
</comment>
<organism evidence="23">
    <name type="scientific">Xenopsylla cheopis</name>
    <name type="common">Oriental rat flea</name>
    <name type="synonym">Pulex cheopis</name>
    <dbReference type="NCBI Taxonomy" id="163159"/>
    <lineage>
        <taxon>Eukaryota</taxon>
        <taxon>Metazoa</taxon>
        <taxon>Ecdysozoa</taxon>
        <taxon>Arthropoda</taxon>
        <taxon>Hexapoda</taxon>
        <taxon>Insecta</taxon>
        <taxon>Pterygota</taxon>
        <taxon>Neoptera</taxon>
        <taxon>Endopterygota</taxon>
        <taxon>Siphonaptera</taxon>
        <taxon>Pulicidae</taxon>
        <taxon>Xenopsyllinae</taxon>
        <taxon>Xenopsylla</taxon>
    </lineage>
</organism>
<comment type="catalytic activity">
    <reaction evidence="14">
        <text>(R)-4'-phosphopantetheine + ATP + H(+) = 3'-dephospho-CoA + diphosphate</text>
        <dbReference type="Rhea" id="RHEA:19801"/>
        <dbReference type="ChEBI" id="CHEBI:15378"/>
        <dbReference type="ChEBI" id="CHEBI:30616"/>
        <dbReference type="ChEBI" id="CHEBI:33019"/>
        <dbReference type="ChEBI" id="CHEBI:57328"/>
        <dbReference type="ChEBI" id="CHEBI:61723"/>
        <dbReference type="EC" id="2.7.7.3"/>
    </reaction>
    <physiologicalReaction direction="left-to-right" evidence="14">
        <dbReference type="Rhea" id="RHEA:19802"/>
    </physiologicalReaction>
</comment>
<evidence type="ECO:0000256" key="17">
    <source>
        <dbReference type="ARBA" id="ARBA00060565"/>
    </source>
</evidence>
<sequence>MARTGLLVITNLSRLSQVLSAARHHVNKTLYVHLYPGYRNTNVSKSPPYYTRAVTTVYSQAVKHCANIDVRILISSLKHPDANIKLQKPVEVILFDNALTKTETKDFLTSCLMKDVPVIVLHDKTEKAQGFNELCASTGETVTHNNVVLGGTFDRLHVGHKILLSEAMLRANKRVVVGVTENSMLKSKTLFELIQPISKRMTDVEEFMQDVDNTLNYQIVSINDPFGPTKTDPDLQLIVVSTETMKGGHAVNNVRGENGLEPLKIHCIELIEGADNGEGKEHKLSSSNQRMNLLGTRLKEPKENLDLPKKPYLIGLCGGIASGKSSVCQRLRKLGAGYINCDTLAHDLYEPGQKCHYFLKQEFGCDIFDKQDNIDRSKLGAIVFSDKEKLNKLNSIVWPELLTELKESISKMYYDMSVDVIIVEAAVLLQAAWENEFHEIWSCIIPEKEAVRRLQNRNNLSEENAIARISAQLSNSEIVAKSNVIFCTNWSREYTQLQVEKAWSLLQQKLSKL</sequence>
<reference evidence="23" key="1">
    <citation type="submission" date="2020-03" db="EMBL/GenBank/DDBJ databases">
        <title>Transcriptomic Profiling of the Digestive Tract of the Rat Flea, Xenopsylla cheopis, Following Blood Feeding and Infection with Yersinia pestis.</title>
        <authorList>
            <person name="Bland D.M."/>
            <person name="Martens C.A."/>
            <person name="Virtaneva K."/>
            <person name="Kanakabandi K."/>
            <person name="Long D."/>
            <person name="Rosenke R."/>
            <person name="Saturday G.A."/>
            <person name="Hoyt F.H."/>
            <person name="Bruno D.P."/>
            <person name="Ribeiro J.M.C."/>
            <person name="Hinnebusch J."/>
        </authorList>
    </citation>
    <scope>NUCLEOTIDE SEQUENCE</scope>
</reference>
<evidence type="ECO:0000256" key="16">
    <source>
        <dbReference type="ARBA" id="ARBA00059677"/>
    </source>
</evidence>
<evidence type="ECO:0000256" key="1">
    <source>
        <dbReference type="ARBA" id="ARBA00004305"/>
    </source>
</evidence>
<dbReference type="NCBIfam" id="NF001985">
    <property type="entry name" value="PRK00777.1"/>
    <property type="match status" value="1"/>
</dbReference>
<dbReference type="GO" id="GO:0005759">
    <property type="term" value="C:mitochondrial matrix"/>
    <property type="evidence" value="ECO:0007669"/>
    <property type="project" value="UniProtKB-SubCell"/>
</dbReference>
<evidence type="ECO:0000256" key="8">
    <source>
        <dbReference type="ARBA" id="ARBA00022695"/>
    </source>
</evidence>
<keyword evidence="9" id="KW-0547">Nucleotide-binding</keyword>
<evidence type="ECO:0000259" key="22">
    <source>
        <dbReference type="Pfam" id="PF01467"/>
    </source>
</evidence>
<dbReference type="InterPro" id="IPR014729">
    <property type="entry name" value="Rossmann-like_a/b/a_fold"/>
</dbReference>
<dbReference type="FunFam" id="3.40.50.620:FF:000089">
    <property type="entry name" value="Bifunctional coenzyme A synthase"/>
    <property type="match status" value="1"/>
</dbReference>
<evidence type="ECO:0000256" key="20">
    <source>
        <dbReference type="ARBA" id="ARBA00066359"/>
    </source>
</evidence>
<evidence type="ECO:0000313" key="23">
    <source>
        <dbReference type="EMBL" id="NOV51233.1"/>
    </source>
</evidence>
<comment type="similarity">
    <text evidence="19">In the central section; belongs to the eukaryotic CoaD family.</text>
</comment>
<dbReference type="GO" id="GO:0005524">
    <property type="term" value="F:ATP binding"/>
    <property type="evidence" value="ECO:0007669"/>
    <property type="project" value="UniProtKB-KW"/>
</dbReference>
<comment type="subunit">
    <text evidence="3">Monomer.</text>
</comment>
<keyword evidence="5" id="KW-0963">Cytoplasm</keyword>
<dbReference type="SUPFAM" id="SSF52540">
    <property type="entry name" value="P-loop containing nucleoside triphosphate hydrolases"/>
    <property type="match status" value="1"/>
</dbReference>
<dbReference type="GO" id="GO:0004140">
    <property type="term" value="F:dephospho-CoA kinase activity"/>
    <property type="evidence" value="ECO:0007669"/>
    <property type="project" value="UniProtKB-EC"/>
</dbReference>
<evidence type="ECO:0000256" key="19">
    <source>
        <dbReference type="ARBA" id="ARBA00061673"/>
    </source>
</evidence>
<dbReference type="PANTHER" id="PTHR10695">
    <property type="entry name" value="DEPHOSPHO-COA KINASE-RELATED"/>
    <property type="match status" value="1"/>
</dbReference>
<keyword evidence="8" id="KW-0548">Nucleotidyltransferase</keyword>
<evidence type="ECO:0000256" key="18">
    <source>
        <dbReference type="ARBA" id="ARBA00060696"/>
    </source>
</evidence>
<dbReference type="AlphaFoldDB" id="A0A6M2DYT0"/>
<dbReference type="FunFam" id="3.40.50.300:FF:000899">
    <property type="entry name" value="Bifunctional coenzyme A synthase"/>
    <property type="match status" value="1"/>
</dbReference>
<keyword evidence="11" id="KW-0067">ATP-binding</keyword>
<name>A0A6M2DYT0_XENCH</name>
<dbReference type="EC" id="2.7.1.24" evidence="20"/>
<dbReference type="EMBL" id="GIIL01007507">
    <property type="protein sequence ID" value="NOV51233.1"/>
    <property type="molecule type" value="Transcribed_RNA"/>
</dbReference>
<keyword evidence="10" id="KW-0418">Kinase</keyword>
<keyword evidence="6" id="KW-0597">Phosphoprotein</keyword>
<protein>
    <recommendedName>
        <fullName evidence="21">Bifunctional coenzyme A synthase</fullName>
        <ecNumber evidence="20">2.7.1.24</ecNumber>
        <ecNumber evidence="4">2.7.7.3</ecNumber>
    </recommendedName>
</protein>
<evidence type="ECO:0000256" key="21">
    <source>
        <dbReference type="ARBA" id="ARBA00067394"/>
    </source>
</evidence>
<evidence type="ECO:0000256" key="9">
    <source>
        <dbReference type="ARBA" id="ARBA00022741"/>
    </source>
</evidence>
<dbReference type="EC" id="2.7.7.3" evidence="4"/>
<dbReference type="NCBIfam" id="TIGR00152">
    <property type="entry name" value="dephospho-CoA kinase"/>
    <property type="match status" value="1"/>
</dbReference>
<keyword evidence="12" id="KW-0496">Mitochondrion</keyword>
<dbReference type="CDD" id="cd02164">
    <property type="entry name" value="PPAT_CoAS"/>
    <property type="match status" value="1"/>
</dbReference>
<evidence type="ECO:0000256" key="13">
    <source>
        <dbReference type="ARBA" id="ARBA00023268"/>
    </source>
</evidence>
<accession>A0A6M2DYT0</accession>
<evidence type="ECO:0000256" key="5">
    <source>
        <dbReference type="ARBA" id="ARBA00022490"/>
    </source>
</evidence>
<dbReference type="GO" id="GO:0004595">
    <property type="term" value="F:pantetheine-phosphate adenylyltransferase activity"/>
    <property type="evidence" value="ECO:0007669"/>
    <property type="project" value="UniProtKB-EC"/>
</dbReference>
<dbReference type="Pfam" id="PF01121">
    <property type="entry name" value="CoaE"/>
    <property type="match status" value="1"/>
</dbReference>
<dbReference type="InterPro" id="IPR027417">
    <property type="entry name" value="P-loop_NTPase"/>
</dbReference>
<evidence type="ECO:0000256" key="12">
    <source>
        <dbReference type="ARBA" id="ARBA00023128"/>
    </source>
</evidence>
<evidence type="ECO:0000256" key="4">
    <source>
        <dbReference type="ARBA" id="ARBA00012392"/>
    </source>
</evidence>
<dbReference type="HAMAP" id="MF_00376">
    <property type="entry name" value="Dephospho_CoA_kinase"/>
    <property type="match status" value="1"/>
</dbReference>
<dbReference type="Pfam" id="PF01467">
    <property type="entry name" value="CTP_transf_like"/>
    <property type="match status" value="1"/>
</dbReference>
<keyword evidence="13" id="KW-0511">Multifunctional enzyme</keyword>
<proteinExistence type="inferred from homology"/>
<comment type="subcellular location">
    <subcellularLocation>
        <location evidence="2">Cytoplasm</location>
    </subcellularLocation>
    <subcellularLocation>
        <location evidence="1">Mitochondrion matrix</location>
    </subcellularLocation>
</comment>
<dbReference type="PANTHER" id="PTHR10695:SF46">
    <property type="entry name" value="BIFUNCTIONAL COENZYME A SYNTHASE-RELATED"/>
    <property type="match status" value="1"/>
</dbReference>
<evidence type="ECO:0000256" key="10">
    <source>
        <dbReference type="ARBA" id="ARBA00022777"/>
    </source>
</evidence>
<dbReference type="Gene3D" id="3.40.50.620">
    <property type="entry name" value="HUPs"/>
    <property type="match status" value="1"/>
</dbReference>
<dbReference type="GO" id="GO:0015937">
    <property type="term" value="P:coenzyme A biosynthetic process"/>
    <property type="evidence" value="ECO:0007669"/>
    <property type="project" value="InterPro"/>
</dbReference>
<dbReference type="PROSITE" id="PS51219">
    <property type="entry name" value="DPCK"/>
    <property type="match status" value="1"/>
</dbReference>
<comment type="catalytic activity">
    <reaction evidence="15">
        <text>3'-dephospho-CoA + ATP = ADP + CoA + H(+)</text>
        <dbReference type="Rhea" id="RHEA:18245"/>
        <dbReference type="ChEBI" id="CHEBI:15378"/>
        <dbReference type="ChEBI" id="CHEBI:30616"/>
        <dbReference type="ChEBI" id="CHEBI:57287"/>
        <dbReference type="ChEBI" id="CHEBI:57328"/>
        <dbReference type="ChEBI" id="CHEBI:456216"/>
        <dbReference type="EC" id="2.7.1.24"/>
    </reaction>
    <physiologicalReaction direction="left-to-right" evidence="15">
        <dbReference type="Rhea" id="RHEA:18246"/>
    </physiologicalReaction>
</comment>
<dbReference type="SUPFAM" id="SSF52374">
    <property type="entry name" value="Nucleotidylyl transferase"/>
    <property type="match status" value="1"/>
</dbReference>
<evidence type="ECO:0000256" key="11">
    <source>
        <dbReference type="ARBA" id="ARBA00022840"/>
    </source>
</evidence>
<comment type="function">
    <text evidence="16">Bifunctional enzyme that catalyzes the fourth and fifth sequential steps of CoA biosynthetic pathway. The fourth reaction is catalyzed by the phosphopantetheine adenylyltransferase, coded by the coaD domain; the fifth reaction is catalyzed by the dephospho-CoA kinase, coded by the coaE domain. May act as a point of CoA biosynthesis regulation.</text>
</comment>
<dbReference type="Gene3D" id="3.40.50.300">
    <property type="entry name" value="P-loop containing nucleotide triphosphate hydrolases"/>
    <property type="match status" value="1"/>
</dbReference>
<comment type="pathway">
    <text evidence="18">Cofactor biosynthesis; coenzyme A biosynthesis; CoA from (R)-pantothenate: step 5/5.</text>
</comment>
<feature type="domain" description="Cytidyltransferase-like" evidence="22">
    <location>
        <begin position="148"/>
        <end position="264"/>
    </location>
</feature>
<dbReference type="InterPro" id="IPR004821">
    <property type="entry name" value="Cyt_trans-like"/>
</dbReference>
<evidence type="ECO:0000256" key="2">
    <source>
        <dbReference type="ARBA" id="ARBA00004496"/>
    </source>
</evidence>
<dbReference type="CDD" id="cd02022">
    <property type="entry name" value="DPCK"/>
    <property type="match status" value="1"/>
</dbReference>